<dbReference type="VEuPathDB" id="FungiDB:PC110_g19532"/>
<dbReference type="AlphaFoldDB" id="A0A8T1EVF1"/>
<dbReference type="EMBL" id="RCMV01001523">
    <property type="protein sequence ID" value="KAG3208219.1"/>
    <property type="molecule type" value="Genomic_DNA"/>
</dbReference>
<dbReference type="Proteomes" id="UP000697107">
    <property type="component" value="Unassembled WGS sequence"/>
</dbReference>
<dbReference type="EMBL" id="RCMI01001461">
    <property type="protein sequence ID" value="KAG2884885.1"/>
    <property type="molecule type" value="Genomic_DNA"/>
</dbReference>
<proteinExistence type="predicted"/>
<gene>
    <name evidence="1" type="ORF">PC115_g21192</name>
    <name evidence="2" type="ORF">PC117_g23380</name>
    <name evidence="3" type="ORF">PC118_g21279</name>
    <name evidence="4" type="ORF">PC129_g20747</name>
</gene>
<protein>
    <submittedName>
        <fullName evidence="3">Uncharacterized protein</fullName>
    </submittedName>
</protein>
<dbReference type="Proteomes" id="UP000774804">
    <property type="component" value="Unassembled WGS sequence"/>
</dbReference>
<reference evidence="3" key="1">
    <citation type="submission" date="2018-10" db="EMBL/GenBank/DDBJ databases">
        <title>Effector identification in a new, highly contiguous assembly of the strawberry crown rot pathogen Phytophthora cactorum.</title>
        <authorList>
            <person name="Armitage A.D."/>
            <person name="Nellist C.F."/>
            <person name="Bates H."/>
            <person name="Vickerstaff R.J."/>
            <person name="Harrison R.J."/>
        </authorList>
    </citation>
    <scope>NUCLEOTIDE SEQUENCE</scope>
    <source>
        <strain evidence="1">4032</strain>
        <strain evidence="2">4040</strain>
        <strain evidence="3">P415</strain>
        <strain evidence="4">P421</strain>
    </source>
</reference>
<comment type="caution">
    <text evidence="3">The sequence shown here is derived from an EMBL/GenBank/DDBJ whole genome shotgun (WGS) entry which is preliminary data.</text>
</comment>
<evidence type="ECO:0000313" key="5">
    <source>
        <dbReference type="Proteomes" id="UP000697107"/>
    </source>
</evidence>
<dbReference type="PANTHER" id="PTHR40866:SF1">
    <property type="entry name" value="BED-TYPE DOMAIN-CONTAINING PROTEIN"/>
    <property type="match status" value="1"/>
</dbReference>
<dbReference type="Proteomes" id="UP000736787">
    <property type="component" value="Unassembled WGS sequence"/>
</dbReference>
<dbReference type="EMBL" id="RCMK01001410">
    <property type="protein sequence ID" value="KAG2894849.1"/>
    <property type="molecule type" value="Genomic_DNA"/>
</dbReference>
<sequence length="171" mass="18720">MKRLRTINQAAKLRYTEDSSSAKTTSGYTLGIDVHDAGALRRAGEFISADDEEMAEEMPSPATNRKLKALLGQLADTQSVAMKLQCKELNLLGACDLLNGLLEVMSSFGDYLAPNSEIVHSPDFESGVVNVLGAQAKRITRAERSSLQSFLRRAPPPVRQEEPTKVLPIEF</sequence>
<evidence type="ECO:0000313" key="4">
    <source>
        <dbReference type="EMBL" id="KAG3208219.1"/>
    </source>
</evidence>
<evidence type="ECO:0000313" key="3">
    <source>
        <dbReference type="EMBL" id="KAG2962721.1"/>
    </source>
</evidence>
<name>A0A8T1EVF1_9STRA</name>
<organism evidence="3 5">
    <name type="scientific">Phytophthora cactorum</name>
    <dbReference type="NCBI Taxonomy" id="29920"/>
    <lineage>
        <taxon>Eukaryota</taxon>
        <taxon>Sar</taxon>
        <taxon>Stramenopiles</taxon>
        <taxon>Oomycota</taxon>
        <taxon>Peronosporomycetes</taxon>
        <taxon>Peronosporales</taxon>
        <taxon>Peronosporaceae</taxon>
        <taxon>Phytophthora</taxon>
    </lineage>
</organism>
<dbReference type="EMBL" id="RCML01001423">
    <property type="protein sequence ID" value="KAG2962721.1"/>
    <property type="molecule type" value="Genomic_DNA"/>
</dbReference>
<dbReference type="Proteomes" id="UP000760860">
    <property type="component" value="Unassembled WGS sequence"/>
</dbReference>
<accession>A0A8T1EVF1</accession>
<evidence type="ECO:0000313" key="2">
    <source>
        <dbReference type="EMBL" id="KAG2894849.1"/>
    </source>
</evidence>
<evidence type="ECO:0000313" key="1">
    <source>
        <dbReference type="EMBL" id="KAG2884885.1"/>
    </source>
</evidence>
<dbReference type="PANTHER" id="PTHR40866">
    <property type="entry name" value="BED-TYPE DOMAIN-CONTAINING PROTEIN"/>
    <property type="match status" value="1"/>
</dbReference>